<feature type="compositionally biased region" description="Basic and acidic residues" evidence="1">
    <location>
        <begin position="50"/>
        <end position="60"/>
    </location>
</feature>
<feature type="region of interest" description="Disordered" evidence="1">
    <location>
        <begin position="27"/>
        <end position="102"/>
    </location>
</feature>
<comment type="caution">
    <text evidence="3">The sequence shown here is derived from an EMBL/GenBank/DDBJ whole genome shotgun (WGS) entry which is preliminary data.</text>
</comment>
<accession>A0A8B4BXM7</accession>
<dbReference type="EMBL" id="FQUB01000110">
    <property type="protein sequence ID" value="SHF99236.1"/>
    <property type="molecule type" value="Genomic_DNA"/>
</dbReference>
<evidence type="ECO:0000256" key="2">
    <source>
        <dbReference type="SAM" id="SignalP"/>
    </source>
</evidence>
<feature type="compositionally biased region" description="Basic and acidic residues" evidence="1">
    <location>
        <begin position="30"/>
        <end position="41"/>
    </location>
</feature>
<feature type="compositionally biased region" description="Polar residues" evidence="1">
    <location>
        <begin position="61"/>
        <end position="71"/>
    </location>
</feature>
<gene>
    <name evidence="3" type="ORF">SAMN02745208_03031</name>
</gene>
<evidence type="ECO:0000313" key="3">
    <source>
        <dbReference type="EMBL" id="SHF99236.1"/>
    </source>
</evidence>
<protein>
    <recommendedName>
        <fullName evidence="5">Lipoprotein</fullName>
    </recommendedName>
</protein>
<dbReference type="AlphaFoldDB" id="A0A8B4BXM7"/>
<keyword evidence="2" id="KW-0732">Signal</keyword>
<dbReference type="GeneID" id="29814395"/>
<feature type="compositionally biased region" description="Low complexity" evidence="1">
    <location>
        <begin position="72"/>
        <end position="82"/>
    </location>
</feature>
<sequence length="225" mass="24824">MKKQKKILGWNISLILLILMLVGCSTNSHEQSKSTPSKEKSTSVANTTTEQKDSSNKDSDLTTNKSETGAYSSSGDNSNSKDNSSDKAEKEKPNKIGNDDLSNYSSQEIEYARVWLQLGPNQNIDELNVYRIPAGTPLNSKDETSAKYPKDVTQLAGSRLVDGSVTYSSNGNGTINVYNVPLRWDGKYPAGEKLYNDIIKNTKLVRVDTGDSKKIIQLIKIMNIH</sequence>
<organism evidence="3 4">
    <name type="scientific">Heyndrickxia coagulans DSM 1 = ATCC 7050</name>
    <dbReference type="NCBI Taxonomy" id="1121088"/>
    <lineage>
        <taxon>Bacteria</taxon>
        <taxon>Bacillati</taxon>
        <taxon>Bacillota</taxon>
        <taxon>Bacilli</taxon>
        <taxon>Bacillales</taxon>
        <taxon>Bacillaceae</taxon>
        <taxon>Heyndrickxia</taxon>
    </lineage>
</organism>
<proteinExistence type="predicted"/>
<evidence type="ECO:0000313" key="4">
    <source>
        <dbReference type="Proteomes" id="UP000184029"/>
    </source>
</evidence>
<reference evidence="3 4" key="1">
    <citation type="submission" date="2016-11" db="EMBL/GenBank/DDBJ databases">
        <authorList>
            <person name="Varghese N."/>
            <person name="Submissions S."/>
        </authorList>
    </citation>
    <scope>NUCLEOTIDE SEQUENCE [LARGE SCALE GENOMIC DNA]</scope>
    <source>
        <strain evidence="3 4">DSM 1</strain>
    </source>
</reference>
<dbReference type="KEGG" id="bcoa:BF29_2158"/>
<dbReference type="PROSITE" id="PS51257">
    <property type="entry name" value="PROKAR_LIPOPROTEIN"/>
    <property type="match status" value="1"/>
</dbReference>
<name>A0A8B4BXM7_HEYCO</name>
<feature type="compositionally biased region" description="Basic and acidic residues" evidence="1">
    <location>
        <begin position="83"/>
        <end position="98"/>
    </location>
</feature>
<dbReference type="RefSeq" id="WP_029143095.1">
    <property type="nucleotide sequence ID" value="NZ_ALAS01000111.1"/>
</dbReference>
<feature type="chain" id="PRO_5032817869" description="Lipoprotein" evidence="2">
    <location>
        <begin position="31"/>
        <end position="225"/>
    </location>
</feature>
<evidence type="ECO:0000256" key="1">
    <source>
        <dbReference type="SAM" id="MobiDB-lite"/>
    </source>
</evidence>
<feature type="signal peptide" evidence="2">
    <location>
        <begin position="1"/>
        <end position="30"/>
    </location>
</feature>
<evidence type="ECO:0008006" key="5">
    <source>
        <dbReference type="Google" id="ProtNLM"/>
    </source>
</evidence>
<dbReference type="Proteomes" id="UP000184029">
    <property type="component" value="Unassembled WGS sequence"/>
</dbReference>